<name>A0AA35WRK8_GEOBA</name>
<evidence type="ECO:0000313" key="2">
    <source>
        <dbReference type="EMBL" id="CAI8030204.1"/>
    </source>
</evidence>
<feature type="signal peptide" evidence="1">
    <location>
        <begin position="1"/>
        <end position="18"/>
    </location>
</feature>
<proteinExistence type="predicted"/>
<keyword evidence="3" id="KW-1185">Reference proteome</keyword>
<keyword evidence="1" id="KW-0732">Signal</keyword>
<gene>
    <name evidence="2" type="ORF">GBAR_LOCUS17128</name>
</gene>
<feature type="non-terminal residue" evidence="2">
    <location>
        <position position="72"/>
    </location>
</feature>
<organism evidence="2 3">
    <name type="scientific">Geodia barretti</name>
    <name type="common">Barrett's horny sponge</name>
    <dbReference type="NCBI Taxonomy" id="519541"/>
    <lineage>
        <taxon>Eukaryota</taxon>
        <taxon>Metazoa</taxon>
        <taxon>Porifera</taxon>
        <taxon>Demospongiae</taxon>
        <taxon>Heteroscleromorpha</taxon>
        <taxon>Tetractinellida</taxon>
        <taxon>Astrophorina</taxon>
        <taxon>Geodiidae</taxon>
        <taxon>Geodia</taxon>
    </lineage>
</organism>
<sequence length="72" mass="8063">MYSSLVVVLCLQLYVSLCDQGSFCPDFTATFVGVIDQTSDEPTVITDDPSLTFFKEIMGFRDEDIQHAFEDA</sequence>
<dbReference type="Proteomes" id="UP001174909">
    <property type="component" value="Unassembled WGS sequence"/>
</dbReference>
<evidence type="ECO:0000256" key="1">
    <source>
        <dbReference type="SAM" id="SignalP"/>
    </source>
</evidence>
<reference evidence="2" key="1">
    <citation type="submission" date="2023-03" db="EMBL/GenBank/DDBJ databases">
        <authorList>
            <person name="Steffen K."/>
            <person name="Cardenas P."/>
        </authorList>
    </citation>
    <scope>NUCLEOTIDE SEQUENCE</scope>
</reference>
<comment type="caution">
    <text evidence="2">The sequence shown here is derived from an EMBL/GenBank/DDBJ whole genome shotgun (WGS) entry which is preliminary data.</text>
</comment>
<accession>A0AA35WRK8</accession>
<dbReference type="EMBL" id="CASHTH010002465">
    <property type="protein sequence ID" value="CAI8030204.1"/>
    <property type="molecule type" value="Genomic_DNA"/>
</dbReference>
<evidence type="ECO:0000313" key="3">
    <source>
        <dbReference type="Proteomes" id="UP001174909"/>
    </source>
</evidence>
<feature type="chain" id="PRO_5041217695" evidence="1">
    <location>
        <begin position="19"/>
        <end position="72"/>
    </location>
</feature>
<protein>
    <submittedName>
        <fullName evidence="2">Uncharacterized protein</fullName>
    </submittedName>
</protein>
<dbReference type="AlphaFoldDB" id="A0AA35WRK8"/>